<evidence type="ECO:0000313" key="4">
    <source>
        <dbReference type="Proteomes" id="UP000011645"/>
    </source>
</evidence>
<dbReference type="PATRIC" id="fig|795797.18.peg.1055"/>
<protein>
    <submittedName>
        <fullName evidence="1">Uncharacterized protein</fullName>
    </submittedName>
</protein>
<dbReference type="RefSeq" id="WP_008414577.1">
    <property type="nucleotide sequence ID" value="NC_014297.1"/>
</dbReference>
<evidence type="ECO:0000313" key="3">
    <source>
        <dbReference type="Proteomes" id="UP000000390"/>
    </source>
</evidence>
<dbReference type="STRING" id="795797.HacjB3_05260"/>
<dbReference type="Proteomes" id="UP000000390">
    <property type="component" value="Chromosome"/>
</dbReference>
<accession>D8J9N1</accession>
<dbReference type="KEGG" id="hje:HacjB3_05260"/>
<gene>
    <name evidence="1" type="ordered locus">HacjB3_05260</name>
    <name evidence="2" type="ORF">C497_03645</name>
</gene>
<evidence type="ECO:0000313" key="1">
    <source>
        <dbReference type="EMBL" id="ADJ14443.1"/>
    </source>
</evidence>
<dbReference type="Proteomes" id="UP000011645">
    <property type="component" value="Unassembled WGS sequence"/>
</dbReference>
<reference evidence="2 4" key="2">
    <citation type="journal article" date="2014" name="PLoS Genet.">
        <title>Phylogenetically driven sequencing of extremely halophilic archaea reveals strategies for static and dynamic osmo-response.</title>
        <authorList>
            <person name="Becker E.A."/>
            <person name="Seitzer P.M."/>
            <person name="Tritt A."/>
            <person name="Larsen D."/>
            <person name="Krusor M."/>
            <person name="Yao A.I."/>
            <person name="Wu D."/>
            <person name="Madern D."/>
            <person name="Eisen J.A."/>
            <person name="Darling A.E."/>
            <person name="Facciotti M.T."/>
        </authorList>
    </citation>
    <scope>NUCLEOTIDE SEQUENCE [LARGE SCALE GENOMIC DNA]</scope>
    <source>
        <strain evidence="2">B3</strain>
        <strain evidence="4">DSM 18796 / CECT 7217 / JCM 14584 / KCTC 4019 / B3</strain>
    </source>
</reference>
<name>D8J9N1_HALJB</name>
<proteinExistence type="predicted"/>
<dbReference type="EMBL" id="CP002062">
    <property type="protein sequence ID" value="ADJ14443.1"/>
    <property type="molecule type" value="Genomic_DNA"/>
</dbReference>
<evidence type="ECO:0000313" key="2">
    <source>
        <dbReference type="EMBL" id="ELY40159.1"/>
    </source>
</evidence>
<dbReference type="HOGENOM" id="CLU_3245232_0_0_2"/>
<dbReference type="GeneID" id="78824061"/>
<dbReference type="AlphaFoldDB" id="D8J9N1"/>
<reference evidence="1 3" key="1">
    <citation type="journal article" date="2010" name="J. Bacteriol.">
        <title>Complete genome sequence of Halalkalicoccus jeotgali B3(T), an extremely halophilic archaeon.</title>
        <authorList>
            <person name="Roh S.W."/>
            <person name="Nam Y.D."/>
            <person name="Nam S.H."/>
            <person name="Choi S.H."/>
            <person name="Park H.S."/>
            <person name="Bae J.W."/>
        </authorList>
    </citation>
    <scope>NUCLEOTIDE SEQUENCE [LARGE SCALE GENOMIC DNA]</scope>
    <source>
        <strain evidence="1">B3</strain>
        <strain evidence="3">DSM 18796 / CECT 7217 / JCM 14584 / KCTC 4019 / B3</strain>
    </source>
</reference>
<dbReference type="EMBL" id="AOHV01000010">
    <property type="protein sequence ID" value="ELY40159.1"/>
    <property type="molecule type" value="Genomic_DNA"/>
</dbReference>
<keyword evidence="4" id="KW-1185">Reference proteome</keyword>
<sequence>MSRWSRDTESVRLEMAEIRGEHGDDADLIEHLARRWGMEGSA</sequence>
<organism evidence="1 3">
    <name type="scientific">Halalkalicoccus jeotgali (strain DSM 18796 / CECT 7217 / JCM 14584 / KCTC 4019 / B3)</name>
    <dbReference type="NCBI Taxonomy" id="795797"/>
    <lineage>
        <taxon>Archaea</taxon>
        <taxon>Methanobacteriati</taxon>
        <taxon>Methanobacteriota</taxon>
        <taxon>Stenosarchaea group</taxon>
        <taxon>Halobacteria</taxon>
        <taxon>Halobacteriales</taxon>
        <taxon>Halococcaceae</taxon>
        <taxon>Halalkalicoccus</taxon>
    </lineage>
</organism>